<dbReference type="RefSeq" id="WP_210432418.1">
    <property type="nucleotide sequence ID" value="NZ_BKCM01000007.1"/>
</dbReference>
<evidence type="ECO:0000313" key="1">
    <source>
        <dbReference type="EMBL" id="GER00922.1"/>
    </source>
</evidence>
<dbReference type="AlphaFoldDB" id="A0A5A7MY57"/>
<reference evidence="1 2" key="1">
    <citation type="submission" date="2019-09" db="EMBL/GenBank/DDBJ databases">
        <title>NBRP : Genome information of microbial organism related human and environment.</title>
        <authorList>
            <person name="Hattori M."/>
            <person name="Oshima K."/>
            <person name="Inaba H."/>
            <person name="Suda W."/>
            <person name="Sakamoto M."/>
            <person name="Iino T."/>
            <person name="Kitahara M."/>
            <person name="Oshida Y."/>
            <person name="Iida T."/>
            <person name="Kudo T."/>
            <person name="Itoh T."/>
            <person name="Ohkuma M."/>
        </authorList>
    </citation>
    <scope>NUCLEOTIDE SEQUENCE [LARGE SCALE GENOMIC DNA]</scope>
    <source>
        <strain evidence="1 2">Mie-1</strain>
    </source>
</reference>
<name>A0A5A7MY57_9PROT</name>
<dbReference type="Proteomes" id="UP000325187">
    <property type="component" value="Unassembled WGS sequence"/>
</dbReference>
<gene>
    <name evidence="1" type="ORF">JCM17845_15450</name>
</gene>
<evidence type="ECO:0000313" key="2">
    <source>
        <dbReference type="Proteomes" id="UP000325187"/>
    </source>
</evidence>
<dbReference type="EMBL" id="BKCM01000007">
    <property type="protein sequence ID" value="GER00922.1"/>
    <property type="molecule type" value="Genomic_DNA"/>
</dbReference>
<proteinExistence type="predicted"/>
<protein>
    <submittedName>
        <fullName evidence="1">Uncharacterized protein</fullName>
    </submittedName>
</protein>
<keyword evidence="2" id="KW-1185">Reference proteome</keyword>
<sequence>MVRSDDLPLADEGDMLRDEAGDAWCVKSVDRRTDLHEVHLLMEMSGD</sequence>
<comment type="caution">
    <text evidence="1">The sequence shown here is derived from an EMBL/GenBank/DDBJ whole genome shotgun (WGS) entry which is preliminary data.</text>
</comment>
<organism evidence="1 2">
    <name type="scientific">Iodidimonas gelatinilytica</name>
    <dbReference type="NCBI Taxonomy" id="1236966"/>
    <lineage>
        <taxon>Bacteria</taxon>
        <taxon>Pseudomonadati</taxon>
        <taxon>Pseudomonadota</taxon>
        <taxon>Alphaproteobacteria</taxon>
        <taxon>Iodidimonadales</taxon>
        <taxon>Iodidimonadaceae</taxon>
        <taxon>Iodidimonas</taxon>
    </lineage>
</organism>
<accession>A0A5A7MY57</accession>